<name>X1GPY2_9ZZZZ</name>
<gene>
    <name evidence="1" type="ORF">S03H2_32884</name>
</gene>
<accession>X1GPY2</accession>
<organism evidence="1">
    <name type="scientific">marine sediment metagenome</name>
    <dbReference type="NCBI Taxonomy" id="412755"/>
    <lineage>
        <taxon>unclassified sequences</taxon>
        <taxon>metagenomes</taxon>
        <taxon>ecological metagenomes</taxon>
    </lineage>
</organism>
<proteinExistence type="predicted"/>
<sequence length="32" mass="4030">SQEIYERYDEYMMYRKAHDKGKIFKKIDKSEV</sequence>
<feature type="non-terminal residue" evidence="1">
    <location>
        <position position="1"/>
    </location>
</feature>
<protein>
    <submittedName>
        <fullName evidence="1">Uncharacterized protein</fullName>
    </submittedName>
</protein>
<dbReference type="AlphaFoldDB" id="X1GPY2"/>
<comment type="caution">
    <text evidence="1">The sequence shown here is derived from an EMBL/GenBank/DDBJ whole genome shotgun (WGS) entry which is preliminary data.</text>
</comment>
<reference evidence="1" key="1">
    <citation type="journal article" date="2014" name="Front. Microbiol.">
        <title>High frequency of phylogenetically diverse reductive dehalogenase-homologous genes in deep subseafloor sedimentary metagenomes.</title>
        <authorList>
            <person name="Kawai M."/>
            <person name="Futagami T."/>
            <person name="Toyoda A."/>
            <person name="Takaki Y."/>
            <person name="Nishi S."/>
            <person name="Hori S."/>
            <person name="Arai W."/>
            <person name="Tsubouchi T."/>
            <person name="Morono Y."/>
            <person name="Uchiyama I."/>
            <person name="Ito T."/>
            <person name="Fujiyama A."/>
            <person name="Inagaki F."/>
            <person name="Takami H."/>
        </authorList>
    </citation>
    <scope>NUCLEOTIDE SEQUENCE</scope>
    <source>
        <strain evidence="1">Expedition CK06-06</strain>
    </source>
</reference>
<evidence type="ECO:0000313" key="1">
    <source>
        <dbReference type="EMBL" id="GAH59257.1"/>
    </source>
</evidence>
<dbReference type="EMBL" id="BARU01019992">
    <property type="protein sequence ID" value="GAH59257.1"/>
    <property type="molecule type" value="Genomic_DNA"/>
</dbReference>